<feature type="non-terminal residue" evidence="5">
    <location>
        <position position="439"/>
    </location>
</feature>
<dbReference type="SUPFAM" id="SSF49899">
    <property type="entry name" value="Concanavalin A-like lectins/glucanases"/>
    <property type="match status" value="1"/>
</dbReference>
<evidence type="ECO:0000259" key="4">
    <source>
        <dbReference type="SMART" id="SM00560"/>
    </source>
</evidence>
<dbReference type="SMART" id="SM00560">
    <property type="entry name" value="LamGL"/>
    <property type="match status" value="1"/>
</dbReference>
<proteinExistence type="predicted"/>
<evidence type="ECO:0000313" key="5">
    <source>
        <dbReference type="EMBL" id="SVB88246.1"/>
    </source>
</evidence>
<accession>A0A382HLT6</accession>
<feature type="non-terminal residue" evidence="5">
    <location>
        <position position="1"/>
    </location>
</feature>
<dbReference type="InterPro" id="IPR006558">
    <property type="entry name" value="LamG-like"/>
</dbReference>
<evidence type="ECO:0000256" key="3">
    <source>
        <dbReference type="SAM" id="MobiDB-lite"/>
    </source>
</evidence>
<sequence>MNKRIPRLIILITILAQLHGQGGGQGYGDMVIMGIPFTHTDSLLAESHDNWDFTNYNSTGANSQDYAFTLNVYDTIRLDISVCDPITNFDSMLGVFRRTVNDTFIDSSLTCIYPEAGQGYSLIDCFAEDSHACTPAIGGEDQPPNTPDLKSVIYGYELTPDITFWLDIASGDGTQNMLGIAHVDTAVIPSSGDFSVSVWCAADDGIPDNTKVLSQPAGIDGTEFSIGPIEGDSTIWITDEWDTGIDLPNDENWHLYTVTKSATNTKLYLDGVLVAERGSAIGNPAGQPFYLGVGADGDSQYLNGWIEKVAVWDVELSASAIAGFYTWGGPPWYLGPFPTLDLGDYTSSADLIGYWNFDDSTGNQSPDLSGNSKPVELSPDARHKRPGNYIEPVTYYIVVDSYLPAGNDPPNRFRINVTHHVPPFITGFDLAEDNSYVDI</sequence>
<gene>
    <name evidence="5" type="ORF">METZ01_LOCUS241100</name>
</gene>
<feature type="domain" description="LamG-like jellyroll fold" evidence="4">
    <location>
        <begin position="192"/>
        <end position="319"/>
    </location>
</feature>
<reference evidence="5" key="1">
    <citation type="submission" date="2018-05" db="EMBL/GenBank/DDBJ databases">
        <authorList>
            <person name="Lanie J.A."/>
            <person name="Ng W.-L."/>
            <person name="Kazmierczak K.M."/>
            <person name="Andrzejewski T.M."/>
            <person name="Davidsen T.M."/>
            <person name="Wayne K.J."/>
            <person name="Tettelin H."/>
            <person name="Glass J.I."/>
            <person name="Rusch D."/>
            <person name="Podicherti R."/>
            <person name="Tsui H.-C.T."/>
            <person name="Winkler M.E."/>
        </authorList>
    </citation>
    <scope>NUCLEOTIDE SEQUENCE</scope>
</reference>
<evidence type="ECO:0000256" key="1">
    <source>
        <dbReference type="ARBA" id="ARBA00022729"/>
    </source>
</evidence>
<name>A0A382HLT6_9ZZZZ</name>
<evidence type="ECO:0000256" key="2">
    <source>
        <dbReference type="ARBA" id="ARBA00023157"/>
    </source>
</evidence>
<protein>
    <recommendedName>
        <fullName evidence="4">LamG-like jellyroll fold domain-containing protein</fullName>
    </recommendedName>
</protein>
<dbReference type="InterPro" id="IPR013320">
    <property type="entry name" value="ConA-like_dom_sf"/>
</dbReference>
<organism evidence="5">
    <name type="scientific">marine metagenome</name>
    <dbReference type="NCBI Taxonomy" id="408172"/>
    <lineage>
        <taxon>unclassified sequences</taxon>
        <taxon>metagenomes</taxon>
        <taxon>ecological metagenomes</taxon>
    </lineage>
</organism>
<dbReference type="EMBL" id="UINC01062034">
    <property type="protein sequence ID" value="SVB88246.1"/>
    <property type="molecule type" value="Genomic_DNA"/>
</dbReference>
<keyword evidence="1" id="KW-0732">Signal</keyword>
<dbReference type="Pfam" id="PF13385">
    <property type="entry name" value="Laminin_G_3"/>
    <property type="match status" value="1"/>
</dbReference>
<keyword evidence="2" id="KW-1015">Disulfide bond</keyword>
<feature type="compositionally biased region" description="Polar residues" evidence="3">
    <location>
        <begin position="363"/>
        <end position="372"/>
    </location>
</feature>
<dbReference type="AlphaFoldDB" id="A0A382HLT6"/>
<dbReference type="Gene3D" id="2.60.120.200">
    <property type="match status" value="1"/>
</dbReference>
<feature type="region of interest" description="Disordered" evidence="3">
    <location>
        <begin position="363"/>
        <end position="384"/>
    </location>
</feature>